<proteinExistence type="predicted"/>
<gene>
    <name evidence="1" type="ORF">CJ198_04000</name>
</gene>
<dbReference type="Proteomes" id="UP000235703">
    <property type="component" value="Unassembled WGS sequence"/>
</dbReference>
<protein>
    <submittedName>
        <fullName evidence="1">Uncharacterized protein</fullName>
    </submittedName>
</protein>
<name>A0A2N6PIJ3_9MICO</name>
<dbReference type="AlphaFoldDB" id="A0A2N6PIJ3"/>
<keyword evidence="2" id="KW-1185">Reference proteome</keyword>
<organism evidence="1 2">
    <name type="scientific">Brevibacterium luteolum</name>
    <dbReference type="NCBI Taxonomy" id="199591"/>
    <lineage>
        <taxon>Bacteria</taxon>
        <taxon>Bacillati</taxon>
        <taxon>Actinomycetota</taxon>
        <taxon>Actinomycetes</taxon>
        <taxon>Micrococcales</taxon>
        <taxon>Brevibacteriaceae</taxon>
        <taxon>Brevibacterium</taxon>
    </lineage>
</organism>
<sequence length="830" mass="88556">MSQLARLIREIDQLKAQLAAATSTPQLAHSAIEGGSIDSYDHDGNLRLRIGDQGDGTQTIRVVDGPVPPAPSAPVVAVDGPVLTISWDGQLADPNLPLPADFARIHVHLAQTPDMAGAPVRASIEARAGASTVTAVETAGTWWVALAVEAQSGRRSPLSAPVEAVVSLVDLDGALEAVRESADGKNTNHYSPVQPSPTDHELAEGDLWFDTSEDGQNLPHRWDGDSWVSVGDQRVEAVRSAMESMRGDLEGQIEGAAGNKITWSPAAPPSGAAPGKSGDTWFQIQSGRVTGQWAHDGSSWVSRPISHEVIASLDLGKATVGELDGARIKAGSVLADAVLVPGSAGSTVIADGAVTTEKLAAGAITAESGVIGSLDLGKATVGELDGARIKFGSAAGDILKADALDGKVITGAVVQTSHDHPKTLLDPAGVHVTDEDGQDIVYLGRQIGVRGPSGETLAQISDDGTISGNALNIEEDPVYAGLPLLGAYQAYERPSRDGYTGWLDSLPRGVVARGRLNPDINVNRGVRNGVIGLMELQFQQEAGRQFRITVEPITVFVFDGGTARLVVRYTWDGSQPNETSTNLADWRVRSTGGSPKYSLGGSFPYEGESTTTIRLLLCLETDKTVKLDDRSWSTRGRMLVEDIGPIVEDTTVDRLLKVENSVSTPEPPAPAKRNYTKRYWATAGRAYYTRGGYRTSNTDLVYQGDQPGMGGMRSALLFPSMTGDLSGAEITSMTMRIDFTHWYSSAGGDAQIQLHGLSSLPTSMPSMEHGWTEKKVPKPGQRVVKIPSQYWSRFKSGNVRGIGLGDTSPSTREYGYGRWARYYIEVKYRK</sequence>
<dbReference type="EMBL" id="PNFZ01000002">
    <property type="protein sequence ID" value="PMB98512.1"/>
    <property type="molecule type" value="Genomic_DNA"/>
</dbReference>
<reference evidence="1 2" key="1">
    <citation type="submission" date="2017-09" db="EMBL/GenBank/DDBJ databases">
        <title>Bacterial strain isolated from the female urinary microbiota.</title>
        <authorList>
            <person name="Thomas-White K."/>
            <person name="Kumar N."/>
            <person name="Forster S."/>
            <person name="Putonti C."/>
            <person name="Lawley T."/>
            <person name="Wolfe A.J."/>
        </authorList>
    </citation>
    <scope>NUCLEOTIDE SEQUENCE [LARGE SCALE GENOMIC DNA]</scope>
    <source>
        <strain evidence="1 2">UMB0680</strain>
    </source>
</reference>
<comment type="caution">
    <text evidence="1">The sequence shown here is derived from an EMBL/GenBank/DDBJ whole genome shotgun (WGS) entry which is preliminary data.</text>
</comment>
<evidence type="ECO:0000313" key="2">
    <source>
        <dbReference type="Proteomes" id="UP000235703"/>
    </source>
</evidence>
<accession>A0A2N6PIJ3</accession>
<evidence type="ECO:0000313" key="1">
    <source>
        <dbReference type="EMBL" id="PMB98512.1"/>
    </source>
</evidence>